<evidence type="ECO:0000256" key="3">
    <source>
        <dbReference type="ARBA" id="ARBA00023125"/>
    </source>
</evidence>
<keyword evidence="9" id="KW-1185">Reference proteome</keyword>
<dbReference type="Proteomes" id="UP001085076">
    <property type="component" value="Miscellaneous, Linkage group lg01"/>
</dbReference>
<feature type="region of interest" description="Disordered" evidence="6">
    <location>
        <begin position="155"/>
        <end position="174"/>
    </location>
</feature>
<keyword evidence="4" id="KW-0804">Transcription</keyword>
<evidence type="ECO:0000256" key="4">
    <source>
        <dbReference type="ARBA" id="ARBA00023163"/>
    </source>
</evidence>
<comment type="subcellular location">
    <subcellularLocation>
        <location evidence="1">Nucleus</location>
    </subcellularLocation>
</comment>
<dbReference type="SMART" id="SM01019">
    <property type="entry name" value="B3"/>
    <property type="match status" value="2"/>
</dbReference>
<dbReference type="InterPro" id="IPR044837">
    <property type="entry name" value="REM16-like"/>
</dbReference>
<evidence type="ECO:0000256" key="5">
    <source>
        <dbReference type="ARBA" id="ARBA00023242"/>
    </source>
</evidence>
<dbReference type="InterPro" id="IPR015300">
    <property type="entry name" value="DNA-bd_pseudobarrel_sf"/>
</dbReference>
<proteinExistence type="predicted"/>
<dbReference type="AlphaFoldDB" id="A0A9D5HRK4"/>
<keyword evidence="3" id="KW-0238">DNA-binding</keyword>
<organism evidence="8 9">
    <name type="scientific">Dioscorea zingiberensis</name>
    <dbReference type="NCBI Taxonomy" id="325984"/>
    <lineage>
        <taxon>Eukaryota</taxon>
        <taxon>Viridiplantae</taxon>
        <taxon>Streptophyta</taxon>
        <taxon>Embryophyta</taxon>
        <taxon>Tracheophyta</taxon>
        <taxon>Spermatophyta</taxon>
        <taxon>Magnoliopsida</taxon>
        <taxon>Liliopsida</taxon>
        <taxon>Dioscoreales</taxon>
        <taxon>Dioscoreaceae</taxon>
        <taxon>Dioscorea</taxon>
    </lineage>
</organism>
<dbReference type="Pfam" id="PF02362">
    <property type="entry name" value="B3"/>
    <property type="match status" value="2"/>
</dbReference>
<evidence type="ECO:0000256" key="1">
    <source>
        <dbReference type="ARBA" id="ARBA00004123"/>
    </source>
</evidence>
<sequence length="340" mass="38904">MHGDILSLEWFVSFSSSSWQLIVLSVTFIKKIPVQFMKHISMEAPKKVALRGPSGSRWMVKLKKTIKGTFLGDGWLNFVEDHALKEYEFLVFQYNGSMQFDVQIFDTTACEREDLFNIRPQKRPKKQKLDVLCLPPPQVVKNELKEVPVEDDVYPLTMSKDNSPDSVKGKSPPNLETAKQVEYRVEVEEVPILAIASPRKCFKTGYMSRRRPVSEEERSKAREAADSFTSSLPYVVLCMSEIHVYRASPTMSLPTSFAREHLPRRKTSLVLRDPNGQAWVVIFIPGPKNWLSGGWPHFARSNYLEEGDFCVFELVGPVEFLVHIFRVVEETIPAIKFSSL</sequence>
<name>A0A9D5HRK4_9LILI</name>
<dbReference type="Gene3D" id="2.40.330.10">
    <property type="entry name" value="DNA-binding pseudobarrel domain"/>
    <property type="match status" value="2"/>
</dbReference>
<keyword evidence="5" id="KW-0539">Nucleus</keyword>
<dbReference type="SUPFAM" id="SSF101936">
    <property type="entry name" value="DNA-binding pseudobarrel domain"/>
    <property type="match status" value="2"/>
</dbReference>
<dbReference type="GO" id="GO:0005634">
    <property type="term" value="C:nucleus"/>
    <property type="evidence" value="ECO:0007669"/>
    <property type="project" value="UniProtKB-SubCell"/>
</dbReference>
<accession>A0A9D5HRK4</accession>
<comment type="caution">
    <text evidence="8">The sequence shown here is derived from an EMBL/GenBank/DDBJ whole genome shotgun (WGS) entry which is preliminary data.</text>
</comment>
<gene>
    <name evidence="8" type="ORF">J5N97_004759</name>
</gene>
<dbReference type="PROSITE" id="PS50863">
    <property type="entry name" value="B3"/>
    <property type="match status" value="2"/>
</dbReference>
<evidence type="ECO:0000256" key="6">
    <source>
        <dbReference type="SAM" id="MobiDB-lite"/>
    </source>
</evidence>
<dbReference type="PANTHER" id="PTHR31391">
    <property type="entry name" value="B3 DOMAIN-CONTAINING PROTEIN OS11G0197600-RELATED"/>
    <property type="match status" value="1"/>
</dbReference>
<feature type="domain" description="TF-B3" evidence="7">
    <location>
        <begin position="32"/>
        <end position="108"/>
    </location>
</feature>
<reference evidence="8" key="1">
    <citation type="submission" date="2021-03" db="EMBL/GenBank/DDBJ databases">
        <authorList>
            <person name="Li Z."/>
            <person name="Yang C."/>
        </authorList>
    </citation>
    <scope>NUCLEOTIDE SEQUENCE</scope>
    <source>
        <strain evidence="8">Dzin_1.0</strain>
        <tissue evidence="8">Leaf</tissue>
    </source>
</reference>
<protein>
    <recommendedName>
        <fullName evidence="7">TF-B3 domain-containing protein</fullName>
    </recommendedName>
</protein>
<dbReference type="GO" id="GO:0003677">
    <property type="term" value="F:DNA binding"/>
    <property type="evidence" value="ECO:0007669"/>
    <property type="project" value="UniProtKB-KW"/>
</dbReference>
<dbReference type="OrthoDB" id="1666376at2759"/>
<evidence type="ECO:0000313" key="9">
    <source>
        <dbReference type="Proteomes" id="UP001085076"/>
    </source>
</evidence>
<dbReference type="CDD" id="cd10017">
    <property type="entry name" value="B3_DNA"/>
    <property type="match status" value="2"/>
</dbReference>
<dbReference type="EMBL" id="JAGGNH010000001">
    <property type="protein sequence ID" value="KAJ0986403.1"/>
    <property type="molecule type" value="Genomic_DNA"/>
</dbReference>
<evidence type="ECO:0000256" key="2">
    <source>
        <dbReference type="ARBA" id="ARBA00023015"/>
    </source>
</evidence>
<evidence type="ECO:0000259" key="7">
    <source>
        <dbReference type="PROSITE" id="PS50863"/>
    </source>
</evidence>
<feature type="domain" description="TF-B3" evidence="7">
    <location>
        <begin position="236"/>
        <end position="328"/>
    </location>
</feature>
<keyword evidence="2" id="KW-0805">Transcription regulation</keyword>
<reference evidence="8" key="2">
    <citation type="journal article" date="2022" name="Hortic Res">
        <title>The genome of Dioscorea zingiberensis sheds light on the biosynthesis, origin and evolution of the medicinally important diosgenin saponins.</title>
        <authorList>
            <person name="Li Y."/>
            <person name="Tan C."/>
            <person name="Li Z."/>
            <person name="Guo J."/>
            <person name="Li S."/>
            <person name="Chen X."/>
            <person name="Wang C."/>
            <person name="Dai X."/>
            <person name="Yang H."/>
            <person name="Song W."/>
            <person name="Hou L."/>
            <person name="Xu J."/>
            <person name="Tong Z."/>
            <person name="Xu A."/>
            <person name="Yuan X."/>
            <person name="Wang W."/>
            <person name="Yang Q."/>
            <person name="Chen L."/>
            <person name="Sun Z."/>
            <person name="Wang K."/>
            <person name="Pan B."/>
            <person name="Chen J."/>
            <person name="Bao Y."/>
            <person name="Liu F."/>
            <person name="Qi X."/>
            <person name="Gang D.R."/>
            <person name="Wen J."/>
            <person name="Li J."/>
        </authorList>
    </citation>
    <scope>NUCLEOTIDE SEQUENCE</scope>
    <source>
        <strain evidence="8">Dzin_1.0</strain>
    </source>
</reference>
<evidence type="ECO:0000313" key="8">
    <source>
        <dbReference type="EMBL" id="KAJ0986403.1"/>
    </source>
</evidence>
<dbReference type="InterPro" id="IPR003340">
    <property type="entry name" value="B3_DNA-bd"/>
</dbReference>
<dbReference type="PANTHER" id="PTHR31391:SF106">
    <property type="entry name" value="B3 DOMAIN-CONTAINING PROTEIN OS01G0723500"/>
    <property type="match status" value="1"/>
</dbReference>